<dbReference type="EMBL" id="LAZR01014253">
    <property type="protein sequence ID" value="KKM18289.1"/>
    <property type="molecule type" value="Genomic_DNA"/>
</dbReference>
<proteinExistence type="inferred from homology"/>
<dbReference type="SUPFAM" id="SSF50249">
    <property type="entry name" value="Nucleic acid-binding proteins"/>
    <property type="match status" value="1"/>
</dbReference>
<feature type="region of interest" description="Disordered" evidence="4">
    <location>
        <begin position="67"/>
        <end position="97"/>
    </location>
</feature>
<evidence type="ECO:0000256" key="1">
    <source>
        <dbReference type="ARBA" id="ARBA00010939"/>
    </source>
</evidence>
<dbReference type="Gene3D" id="2.40.50.140">
    <property type="entry name" value="Nucleic acid-binding proteins"/>
    <property type="match status" value="1"/>
</dbReference>
<keyword evidence="3" id="KW-0648">Protein biosynthesis</keyword>
<dbReference type="InterPro" id="IPR004368">
    <property type="entry name" value="TIF_IF1"/>
</dbReference>
<evidence type="ECO:0000313" key="6">
    <source>
        <dbReference type="EMBL" id="KKM18289.1"/>
    </source>
</evidence>
<organism evidence="6">
    <name type="scientific">marine sediment metagenome</name>
    <dbReference type="NCBI Taxonomy" id="412755"/>
    <lineage>
        <taxon>unclassified sequences</taxon>
        <taxon>metagenomes</taxon>
        <taxon>ecological metagenomes</taxon>
    </lineage>
</organism>
<dbReference type="AlphaFoldDB" id="A0A0F9IEY3"/>
<evidence type="ECO:0000256" key="2">
    <source>
        <dbReference type="ARBA" id="ARBA00022540"/>
    </source>
</evidence>
<accession>A0A0F9IEY3</accession>
<sequence>MSSLDTHEIMGTVIQVMGNNNYSVEIGETEEQKREILCHLGGKMRRFKINIIPGDEVTLEVPPPYDKGRITFRGKKSDRADRMAKKRAGRHKKGQKR</sequence>
<dbReference type="GO" id="GO:0003723">
    <property type="term" value="F:RNA binding"/>
    <property type="evidence" value="ECO:0007669"/>
    <property type="project" value="InterPro"/>
</dbReference>
<reference evidence="6" key="1">
    <citation type="journal article" date="2015" name="Nature">
        <title>Complex archaea that bridge the gap between prokaryotes and eukaryotes.</title>
        <authorList>
            <person name="Spang A."/>
            <person name="Saw J.H."/>
            <person name="Jorgensen S.L."/>
            <person name="Zaremba-Niedzwiedzka K."/>
            <person name="Martijn J."/>
            <person name="Lind A.E."/>
            <person name="van Eijk R."/>
            <person name="Schleper C."/>
            <person name="Guy L."/>
            <person name="Ettema T.J."/>
        </authorList>
    </citation>
    <scope>NUCLEOTIDE SEQUENCE</scope>
</reference>
<dbReference type="GO" id="GO:0043022">
    <property type="term" value="F:ribosome binding"/>
    <property type="evidence" value="ECO:0007669"/>
    <property type="project" value="TreeGrafter"/>
</dbReference>
<dbReference type="Pfam" id="PF01176">
    <property type="entry name" value="eIF-1a"/>
    <property type="match status" value="1"/>
</dbReference>
<feature type="compositionally biased region" description="Basic residues" evidence="4">
    <location>
        <begin position="84"/>
        <end position="97"/>
    </location>
</feature>
<comment type="similarity">
    <text evidence="1">Belongs to the IF-1 family.</text>
</comment>
<keyword evidence="2" id="KW-0396">Initiation factor</keyword>
<evidence type="ECO:0000256" key="3">
    <source>
        <dbReference type="ARBA" id="ARBA00022917"/>
    </source>
</evidence>
<dbReference type="PROSITE" id="PS50832">
    <property type="entry name" value="S1_IF1_TYPE"/>
    <property type="match status" value="1"/>
</dbReference>
<dbReference type="InterPro" id="IPR012340">
    <property type="entry name" value="NA-bd_OB-fold"/>
</dbReference>
<protein>
    <recommendedName>
        <fullName evidence="5">S1-like domain-containing protein</fullName>
    </recommendedName>
</protein>
<evidence type="ECO:0000259" key="5">
    <source>
        <dbReference type="PROSITE" id="PS50832"/>
    </source>
</evidence>
<comment type="caution">
    <text evidence="6">The sequence shown here is derived from an EMBL/GenBank/DDBJ whole genome shotgun (WGS) entry which is preliminary data.</text>
</comment>
<dbReference type="PANTHER" id="PTHR33370:SF1">
    <property type="entry name" value="TRANSLATION INITIATION FACTOR IF-1, CHLOROPLASTIC"/>
    <property type="match status" value="1"/>
</dbReference>
<dbReference type="PANTHER" id="PTHR33370">
    <property type="entry name" value="TRANSLATION INITIATION FACTOR IF-1, CHLOROPLASTIC"/>
    <property type="match status" value="1"/>
</dbReference>
<name>A0A0F9IEY3_9ZZZZ</name>
<dbReference type="InterPro" id="IPR006196">
    <property type="entry name" value="RNA-binding_domain_S1_IF1"/>
</dbReference>
<evidence type="ECO:0000256" key="4">
    <source>
        <dbReference type="SAM" id="MobiDB-lite"/>
    </source>
</evidence>
<feature type="domain" description="S1-like" evidence="5">
    <location>
        <begin position="1"/>
        <end position="87"/>
    </location>
</feature>
<gene>
    <name evidence="6" type="ORF">LCGC14_1667230</name>
</gene>
<dbReference type="GO" id="GO:0005829">
    <property type="term" value="C:cytosol"/>
    <property type="evidence" value="ECO:0007669"/>
    <property type="project" value="TreeGrafter"/>
</dbReference>
<dbReference type="GO" id="GO:0003743">
    <property type="term" value="F:translation initiation factor activity"/>
    <property type="evidence" value="ECO:0007669"/>
    <property type="project" value="UniProtKB-KW"/>
</dbReference>